<evidence type="ECO:0000313" key="1">
    <source>
        <dbReference type="EMBL" id="KAL3625614.1"/>
    </source>
</evidence>
<accession>A0ABD3C8I1</accession>
<protein>
    <submittedName>
        <fullName evidence="1">Uncharacterized protein</fullName>
    </submittedName>
</protein>
<sequence>MGCSVGWSGTGLQSDDDGDGHRLNLFDEIRTRLDGYNFDCWRIAGQALASGAFVLKGSKTLNNDPDQSVDRSSDKVVWDFSILPIPQDDFTRYGGNKENYERCCFLVSYLRI</sequence>
<name>A0ABD3C8I1_9LAMI</name>
<comment type="caution">
    <text evidence="1">The sequence shown here is derived from an EMBL/GenBank/DDBJ whole genome shotgun (WGS) entry which is preliminary data.</text>
</comment>
<gene>
    <name evidence="1" type="ORF">CASFOL_030559</name>
</gene>
<evidence type="ECO:0000313" key="2">
    <source>
        <dbReference type="Proteomes" id="UP001632038"/>
    </source>
</evidence>
<dbReference type="EMBL" id="JAVIJP010000050">
    <property type="protein sequence ID" value="KAL3625614.1"/>
    <property type="molecule type" value="Genomic_DNA"/>
</dbReference>
<reference evidence="2" key="1">
    <citation type="journal article" date="2024" name="IScience">
        <title>Strigolactones Initiate the Formation of Haustorium-like Structures in Castilleja.</title>
        <authorList>
            <person name="Buerger M."/>
            <person name="Peterson D."/>
            <person name="Chory J."/>
        </authorList>
    </citation>
    <scope>NUCLEOTIDE SEQUENCE [LARGE SCALE GENOMIC DNA]</scope>
</reference>
<keyword evidence="2" id="KW-1185">Reference proteome</keyword>
<dbReference type="AlphaFoldDB" id="A0ABD3C8I1"/>
<organism evidence="1 2">
    <name type="scientific">Castilleja foliolosa</name>
    <dbReference type="NCBI Taxonomy" id="1961234"/>
    <lineage>
        <taxon>Eukaryota</taxon>
        <taxon>Viridiplantae</taxon>
        <taxon>Streptophyta</taxon>
        <taxon>Embryophyta</taxon>
        <taxon>Tracheophyta</taxon>
        <taxon>Spermatophyta</taxon>
        <taxon>Magnoliopsida</taxon>
        <taxon>eudicotyledons</taxon>
        <taxon>Gunneridae</taxon>
        <taxon>Pentapetalae</taxon>
        <taxon>asterids</taxon>
        <taxon>lamiids</taxon>
        <taxon>Lamiales</taxon>
        <taxon>Orobanchaceae</taxon>
        <taxon>Pedicularideae</taxon>
        <taxon>Castillejinae</taxon>
        <taxon>Castilleja</taxon>
    </lineage>
</organism>
<dbReference type="Proteomes" id="UP001632038">
    <property type="component" value="Unassembled WGS sequence"/>
</dbReference>
<proteinExistence type="predicted"/>